<keyword evidence="4" id="KW-1185">Reference proteome</keyword>
<reference evidence="3 4" key="1">
    <citation type="submission" date="2021-03" db="EMBL/GenBank/DDBJ databases">
        <authorList>
            <person name="King G.J."/>
            <person name="Bancroft I."/>
            <person name="Baten A."/>
            <person name="Bloomfield J."/>
            <person name="Borpatragohain P."/>
            <person name="He Z."/>
            <person name="Irish N."/>
            <person name="Irwin J."/>
            <person name="Liu K."/>
            <person name="Mauleon R.P."/>
            <person name="Moore J."/>
            <person name="Morris R."/>
            <person name="Ostergaard L."/>
            <person name="Wang B."/>
            <person name="Wells R."/>
        </authorList>
    </citation>
    <scope>NUCLEOTIDE SEQUENCE [LARGE SCALE GENOMIC DNA]</scope>
    <source>
        <strain evidence="3">R-o-18</strain>
        <tissue evidence="3">Leaf</tissue>
    </source>
</reference>
<evidence type="ECO:0008006" key="5">
    <source>
        <dbReference type="Google" id="ProtNLM"/>
    </source>
</evidence>
<dbReference type="InterPro" id="IPR052929">
    <property type="entry name" value="RNase_H-like_EbsB-rel"/>
</dbReference>
<dbReference type="InterPro" id="IPR026960">
    <property type="entry name" value="RVT-Znf"/>
</dbReference>
<evidence type="ECO:0000313" key="3">
    <source>
        <dbReference type="EMBL" id="KAG5384322.1"/>
    </source>
</evidence>
<proteinExistence type="predicted"/>
<dbReference type="InterPro" id="IPR002156">
    <property type="entry name" value="RNaseH_domain"/>
</dbReference>
<protein>
    <recommendedName>
        <fullName evidence="5">RNase H type-1 domain-containing protein</fullName>
    </recommendedName>
</protein>
<comment type="caution">
    <text evidence="3">The sequence shown here is derived from an EMBL/GenBank/DDBJ whole genome shotgun (WGS) entry which is preliminary data.</text>
</comment>
<dbReference type="Pfam" id="PF13966">
    <property type="entry name" value="zf-RVT"/>
    <property type="match status" value="1"/>
</dbReference>
<dbReference type="Proteomes" id="UP000823674">
    <property type="component" value="Chromosome A09"/>
</dbReference>
<feature type="domain" description="RNase H type-1" evidence="1">
    <location>
        <begin position="140"/>
        <end position="250"/>
    </location>
</feature>
<evidence type="ECO:0000259" key="1">
    <source>
        <dbReference type="Pfam" id="PF13456"/>
    </source>
</evidence>
<dbReference type="InterPro" id="IPR012337">
    <property type="entry name" value="RNaseH-like_sf"/>
</dbReference>
<sequence>MGANDMIIWTPLASGIYSKKSVYFEAANAEPITTPKLQRVGALPLREILQRRGLLADTVTCSHCGEAETAAHVFLHCRFTKRIWKALLLSNPTDPDTLDSFKQATANSGMICLPPSGVIQPSNHLRSPTAIDQEAVICQTDGAWKPKNGDMDFGWIFLDSTGQTLEQGSSTEPYVASALMAETITIREALLQARMLHYSKICIRSDNHVLIKALNSKQRPVEIYGLTLDIETLSSQQFFFIPRSLNNSAD</sequence>
<dbReference type="CDD" id="cd06222">
    <property type="entry name" value="RNase_H_like"/>
    <property type="match status" value="1"/>
</dbReference>
<dbReference type="SUPFAM" id="SSF53098">
    <property type="entry name" value="Ribonuclease H-like"/>
    <property type="match status" value="1"/>
</dbReference>
<accession>A0ABQ7LCK1</accession>
<evidence type="ECO:0000259" key="2">
    <source>
        <dbReference type="Pfam" id="PF13966"/>
    </source>
</evidence>
<organism evidence="3 4">
    <name type="scientific">Brassica rapa subsp. trilocularis</name>
    <dbReference type="NCBI Taxonomy" id="1813537"/>
    <lineage>
        <taxon>Eukaryota</taxon>
        <taxon>Viridiplantae</taxon>
        <taxon>Streptophyta</taxon>
        <taxon>Embryophyta</taxon>
        <taxon>Tracheophyta</taxon>
        <taxon>Spermatophyta</taxon>
        <taxon>Magnoliopsida</taxon>
        <taxon>eudicotyledons</taxon>
        <taxon>Gunneridae</taxon>
        <taxon>Pentapetalae</taxon>
        <taxon>rosids</taxon>
        <taxon>malvids</taxon>
        <taxon>Brassicales</taxon>
        <taxon>Brassicaceae</taxon>
        <taxon>Brassiceae</taxon>
        <taxon>Brassica</taxon>
    </lineage>
</organism>
<dbReference type="InterPro" id="IPR044730">
    <property type="entry name" value="RNase_H-like_dom_plant"/>
</dbReference>
<feature type="domain" description="Reverse transcriptase zinc-binding" evidence="2">
    <location>
        <begin position="41"/>
        <end position="84"/>
    </location>
</feature>
<dbReference type="PANTHER" id="PTHR47074">
    <property type="entry name" value="BNAC02G40300D PROTEIN"/>
    <property type="match status" value="1"/>
</dbReference>
<dbReference type="InterPro" id="IPR036397">
    <property type="entry name" value="RNaseH_sf"/>
</dbReference>
<dbReference type="Pfam" id="PF13456">
    <property type="entry name" value="RVT_3"/>
    <property type="match status" value="1"/>
</dbReference>
<name>A0ABQ7LCK1_BRACM</name>
<dbReference type="Gene3D" id="3.30.420.10">
    <property type="entry name" value="Ribonuclease H-like superfamily/Ribonuclease H"/>
    <property type="match status" value="1"/>
</dbReference>
<evidence type="ECO:0000313" key="4">
    <source>
        <dbReference type="Proteomes" id="UP000823674"/>
    </source>
</evidence>
<gene>
    <name evidence="3" type="primary">A09g508330.1_BraROA</name>
    <name evidence="3" type="ORF">IGI04_035792</name>
</gene>
<dbReference type="PANTHER" id="PTHR47074:SF49">
    <property type="entry name" value="POLYNUCLEOTIDYL TRANSFERASE, RIBONUCLEASE H-LIKE SUPERFAMILY PROTEIN"/>
    <property type="match status" value="1"/>
</dbReference>
<dbReference type="EMBL" id="JADBGQ010000008">
    <property type="protein sequence ID" value="KAG5384322.1"/>
    <property type="molecule type" value="Genomic_DNA"/>
</dbReference>